<feature type="compositionally biased region" description="Low complexity" evidence="8">
    <location>
        <begin position="214"/>
        <end position="223"/>
    </location>
</feature>
<evidence type="ECO:0008006" key="12">
    <source>
        <dbReference type="Google" id="ProtNLM"/>
    </source>
</evidence>
<name>A0ABN9QVQ1_9DINO</name>
<evidence type="ECO:0000256" key="5">
    <source>
        <dbReference type="ARBA" id="ARBA00022989"/>
    </source>
</evidence>
<dbReference type="InterPro" id="IPR022357">
    <property type="entry name" value="MIP_CS"/>
</dbReference>
<keyword evidence="4 7" id="KW-0812">Transmembrane</keyword>
<comment type="similarity">
    <text evidence="2 7">Belongs to the MIP/aquaporin (TC 1.A.8) family.</text>
</comment>
<keyword evidence="11" id="KW-1185">Reference proteome</keyword>
<dbReference type="Pfam" id="PF00230">
    <property type="entry name" value="MIP"/>
    <property type="match status" value="2"/>
</dbReference>
<dbReference type="EMBL" id="CAUYUJ010004497">
    <property type="protein sequence ID" value="CAK0809848.1"/>
    <property type="molecule type" value="Genomic_DNA"/>
</dbReference>
<keyword evidence="6 9" id="KW-0472">Membrane</keyword>
<evidence type="ECO:0000313" key="10">
    <source>
        <dbReference type="EMBL" id="CAK0809848.1"/>
    </source>
</evidence>
<evidence type="ECO:0000256" key="4">
    <source>
        <dbReference type="ARBA" id="ARBA00022692"/>
    </source>
</evidence>
<dbReference type="PROSITE" id="PS00221">
    <property type="entry name" value="MIP"/>
    <property type="match status" value="1"/>
</dbReference>
<dbReference type="PRINTS" id="PR00783">
    <property type="entry name" value="MINTRINSICP"/>
</dbReference>
<gene>
    <name evidence="10" type="ORF">PCOR1329_LOCUS14983</name>
</gene>
<feature type="region of interest" description="Disordered" evidence="8">
    <location>
        <begin position="254"/>
        <end position="278"/>
    </location>
</feature>
<protein>
    <recommendedName>
        <fullName evidence="12">Aquaporin</fullName>
    </recommendedName>
</protein>
<comment type="caution">
    <text evidence="10">The sequence shown here is derived from an EMBL/GenBank/DDBJ whole genome shotgun (WGS) entry which is preliminary data.</text>
</comment>
<evidence type="ECO:0000313" key="11">
    <source>
        <dbReference type="Proteomes" id="UP001189429"/>
    </source>
</evidence>
<dbReference type="Proteomes" id="UP001189429">
    <property type="component" value="Unassembled WGS sequence"/>
</dbReference>
<keyword evidence="5 9" id="KW-1133">Transmembrane helix</keyword>
<evidence type="ECO:0000256" key="8">
    <source>
        <dbReference type="SAM" id="MobiDB-lite"/>
    </source>
</evidence>
<dbReference type="InterPro" id="IPR050363">
    <property type="entry name" value="MIP/Aquaporin"/>
</dbReference>
<keyword evidence="3 7" id="KW-0813">Transport</keyword>
<evidence type="ECO:0000256" key="6">
    <source>
        <dbReference type="ARBA" id="ARBA00023136"/>
    </source>
</evidence>
<dbReference type="Gene3D" id="1.20.1080.10">
    <property type="entry name" value="Glycerol uptake facilitator protein"/>
    <property type="match status" value="2"/>
</dbReference>
<organism evidence="10 11">
    <name type="scientific">Prorocentrum cordatum</name>
    <dbReference type="NCBI Taxonomy" id="2364126"/>
    <lineage>
        <taxon>Eukaryota</taxon>
        <taxon>Sar</taxon>
        <taxon>Alveolata</taxon>
        <taxon>Dinophyceae</taxon>
        <taxon>Prorocentrales</taxon>
        <taxon>Prorocentraceae</taxon>
        <taxon>Prorocentrum</taxon>
    </lineage>
</organism>
<feature type="transmembrane region" description="Helical" evidence="9">
    <location>
        <begin position="145"/>
        <end position="165"/>
    </location>
</feature>
<sequence length="372" mass="38895">MIVLIGCGSVCATLAGAHSGIWQVAIVWGIGVCLAIYSTAEASGAHLNPAITLAFTLVRPQDHGMTWKKAGLYVAAQFAGAIACAVVNLVVFWGTFKAFERKHNIVRGEKMSILTASAFGEYFPNPGLNSEYGGASYDQDDVTPLHAMMVEAWGTFILAFVIFGVTNDKNNGSWQPPVLIGSTVSIPGRASGCAQTDPPPPRGSPIWPPPPADSSPSWPQQAFRAAWRGAPGRGAPWAGCRDRPVPLGGPVEASRGCSGGGLPRGCSARTSGGRPVRSPQPRRAVLLFLYAPITQAGWNPARDFGPRLVAACAGWGSVAIPGPEGGFWVYIVGPCIGAPLGAALAEKVLWRDVQKAKADGASEADTVEVDKP</sequence>
<evidence type="ECO:0000256" key="3">
    <source>
        <dbReference type="ARBA" id="ARBA00022448"/>
    </source>
</evidence>
<evidence type="ECO:0000256" key="7">
    <source>
        <dbReference type="RuleBase" id="RU000477"/>
    </source>
</evidence>
<evidence type="ECO:0000256" key="1">
    <source>
        <dbReference type="ARBA" id="ARBA00004141"/>
    </source>
</evidence>
<dbReference type="InterPro" id="IPR023271">
    <property type="entry name" value="Aquaporin-like"/>
</dbReference>
<dbReference type="PANTHER" id="PTHR43829:SF9">
    <property type="entry name" value="AQUAPORIN-9"/>
    <property type="match status" value="1"/>
</dbReference>
<reference evidence="10" key="1">
    <citation type="submission" date="2023-10" db="EMBL/GenBank/DDBJ databases">
        <authorList>
            <person name="Chen Y."/>
            <person name="Shah S."/>
            <person name="Dougan E. K."/>
            <person name="Thang M."/>
            <person name="Chan C."/>
        </authorList>
    </citation>
    <scope>NUCLEOTIDE SEQUENCE [LARGE SCALE GENOMIC DNA]</scope>
</reference>
<proteinExistence type="inferred from homology"/>
<dbReference type="SUPFAM" id="SSF81338">
    <property type="entry name" value="Aquaporin-like"/>
    <property type="match status" value="2"/>
</dbReference>
<feature type="transmembrane region" description="Helical" evidence="9">
    <location>
        <begin position="70"/>
        <end position="93"/>
    </location>
</feature>
<dbReference type="PANTHER" id="PTHR43829">
    <property type="entry name" value="AQUAPORIN OR AQUAGLYCEROPORIN RELATED"/>
    <property type="match status" value="1"/>
</dbReference>
<dbReference type="InterPro" id="IPR000425">
    <property type="entry name" value="MIP"/>
</dbReference>
<accession>A0ABN9QVQ1</accession>
<feature type="region of interest" description="Disordered" evidence="8">
    <location>
        <begin position="189"/>
        <end position="223"/>
    </location>
</feature>
<feature type="compositionally biased region" description="Pro residues" evidence="8">
    <location>
        <begin position="197"/>
        <end position="213"/>
    </location>
</feature>
<comment type="subcellular location">
    <subcellularLocation>
        <location evidence="1">Membrane</location>
        <topology evidence="1">Multi-pass membrane protein</topology>
    </subcellularLocation>
</comment>
<evidence type="ECO:0000256" key="2">
    <source>
        <dbReference type="ARBA" id="ARBA00006175"/>
    </source>
</evidence>
<evidence type="ECO:0000256" key="9">
    <source>
        <dbReference type="SAM" id="Phobius"/>
    </source>
</evidence>